<keyword evidence="18" id="KW-0401">Integrin</keyword>
<dbReference type="PANTHER" id="PTHR47992">
    <property type="entry name" value="PROTEIN PHOSPHATASE"/>
    <property type="match status" value="1"/>
</dbReference>
<organism evidence="18 19">
    <name type="scientific">Holothuria leucospilota</name>
    <name type="common">Black long sea cucumber</name>
    <name type="synonym">Mertensiothuria leucospilota</name>
    <dbReference type="NCBI Taxonomy" id="206669"/>
    <lineage>
        <taxon>Eukaryota</taxon>
        <taxon>Metazoa</taxon>
        <taxon>Echinodermata</taxon>
        <taxon>Eleutherozoa</taxon>
        <taxon>Echinozoa</taxon>
        <taxon>Holothuroidea</taxon>
        <taxon>Aspidochirotacea</taxon>
        <taxon>Aspidochirotida</taxon>
        <taxon>Holothuriidae</taxon>
        <taxon>Holothuria</taxon>
    </lineage>
</organism>
<evidence type="ECO:0000256" key="6">
    <source>
        <dbReference type="ARBA" id="ARBA00022723"/>
    </source>
</evidence>
<dbReference type="AlphaFoldDB" id="A0A9Q0YFR2"/>
<reference evidence="18" key="1">
    <citation type="submission" date="2021-10" db="EMBL/GenBank/DDBJ databases">
        <title>Tropical sea cucumber genome reveals ecological adaptation and Cuvierian tubules defense mechanism.</title>
        <authorList>
            <person name="Chen T."/>
        </authorList>
    </citation>
    <scope>NUCLEOTIDE SEQUENCE</scope>
    <source>
        <strain evidence="18">Nanhai2018</strain>
        <tissue evidence="18">Muscle</tissue>
    </source>
</reference>
<evidence type="ECO:0000313" key="18">
    <source>
        <dbReference type="EMBL" id="KAJ8021908.1"/>
    </source>
</evidence>
<dbReference type="FunFam" id="3.60.40.10:FF:000018">
    <property type="entry name" value="Integrin-linked kinase-associated serine/threonine phosphatase 2C"/>
    <property type="match status" value="1"/>
</dbReference>
<keyword evidence="18" id="KW-0418">Kinase</keyword>
<evidence type="ECO:0000256" key="10">
    <source>
        <dbReference type="ARBA" id="ARBA00022990"/>
    </source>
</evidence>
<evidence type="ECO:0000256" key="13">
    <source>
        <dbReference type="ARBA" id="ARBA00048336"/>
    </source>
</evidence>
<keyword evidence="18" id="KW-0808">Transferase</keyword>
<protein>
    <recommendedName>
        <fullName evidence="15">Integrin-linked kinase-associated serine/threonine phosphatase 2C</fullName>
        <ecNumber evidence="4">3.1.3.16</ecNumber>
    </recommendedName>
</protein>
<dbReference type="GO" id="GO:0046872">
    <property type="term" value="F:metal ion binding"/>
    <property type="evidence" value="ECO:0007669"/>
    <property type="project" value="UniProtKB-KW"/>
</dbReference>
<keyword evidence="11" id="KW-0464">Manganese</keyword>
<feature type="region of interest" description="Disordered" evidence="16">
    <location>
        <begin position="183"/>
        <end position="209"/>
    </location>
</feature>
<keyword evidence="10" id="KW-0007">Acetylation</keyword>
<evidence type="ECO:0000256" key="16">
    <source>
        <dbReference type="SAM" id="MobiDB-lite"/>
    </source>
</evidence>
<evidence type="ECO:0000256" key="15">
    <source>
        <dbReference type="ARBA" id="ARBA00072449"/>
    </source>
</evidence>
<evidence type="ECO:0000256" key="2">
    <source>
        <dbReference type="ARBA" id="ARBA00001946"/>
    </source>
</evidence>
<evidence type="ECO:0000256" key="5">
    <source>
        <dbReference type="ARBA" id="ARBA00022490"/>
    </source>
</evidence>
<gene>
    <name evidence="18" type="ORF">HOLleu_39242</name>
</gene>
<evidence type="ECO:0000256" key="1">
    <source>
        <dbReference type="ARBA" id="ARBA00001936"/>
    </source>
</evidence>
<feature type="domain" description="PPM-type phosphatase" evidence="17">
    <location>
        <begin position="235"/>
        <end position="518"/>
    </location>
</feature>
<keyword evidence="6" id="KW-0479">Metal-binding</keyword>
<evidence type="ECO:0000256" key="4">
    <source>
        <dbReference type="ARBA" id="ARBA00013081"/>
    </source>
</evidence>
<dbReference type="Gene3D" id="3.60.40.10">
    <property type="entry name" value="PPM-type phosphatase domain"/>
    <property type="match status" value="1"/>
</dbReference>
<dbReference type="Proteomes" id="UP001152320">
    <property type="component" value="Chromosome 21"/>
</dbReference>
<dbReference type="EMBL" id="JAIZAY010000021">
    <property type="protein sequence ID" value="KAJ8021908.1"/>
    <property type="molecule type" value="Genomic_DNA"/>
</dbReference>
<comment type="cofactor">
    <cofactor evidence="1">
        <name>Mn(2+)</name>
        <dbReference type="ChEBI" id="CHEBI:29035"/>
    </cofactor>
</comment>
<feature type="compositionally biased region" description="Basic and acidic residues" evidence="16">
    <location>
        <begin position="196"/>
        <end position="209"/>
    </location>
</feature>
<dbReference type="SMART" id="SM00332">
    <property type="entry name" value="PP2Cc"/>
    <property type="match status" value="1"/>
</dbReference>
<comment type="catalytic activity">
    <reaction evidence="13">
        <text>O-phospho-L-threonyl-[protein] + H2O = L-threonyl-[protein] + phosphate</text>
        <dbReference type="Rhea" id="RHEA:47004"/>
        <dbReference type="Rhea" id="RHEA-COMP:11060"/>
        <dbReference type="Rhea" id="RHEA-COMP:11605"/>
        <dbReference type="ChEBI" id="CHEBI:15377"/>
        <dbReference type="ChEBI" id="CHEBI:30013"/>
        <dbReference type="ChEBI" id="CHEBI:43474"/>
        <dbReference type="ChEBI" id="CHEBI:61977"/>
        <dbReference type="EC" id="3.1.3.16"/>
    </reaction>
</comment>
<name>A0A9Q0YFR2_HOLLE</name>
<evidence type="ECO:0000256" key="14">
    <source>
        <dbReference type="ARBA" id="ARBA00055237"/>
    </source>
</evidence>
<keyword evidence="8" id="KW-0460">Magnesium</keyword>
<evidence type="ECO:0000256" key="12">
    <source>
        <dbReference type="ARBA" id="ARBA00047761"/>
    </source>
</evidence>
<dbReference type="GO" id="GO:0007229">
    <property type="term" value="P:integrin-mediated signaling pathway"/>
    <property type="evidence" value="ECO:0007669"/>
    <property type="project" value="UniProtKB-KW"/>
</dbReference>
<evidence type="ECO:0000313" key="19">
    <source>
        <dbReference type="Proteomes" id="UP001152320"/>
    </source>
</evidence>
<proteinExistence type="predicted"/>
<dbReference type="EC" id="3.1.3.16" evidence="4"/>
<dbReference type="InterPro" id="IPR036457">
    <property type="entry name" value="PPM-type-like_dom_sf"/>
</dbReference>
<feature type="compositionally biased region" description="Basic and acidic residues" evidence="16">
    <location>
        <begin position="118"/>
        <end position="127"/>
    </location>
</feature>
<keyword evidence="7" id="KW-0378">Hydrolase</keyword>
<comment type="cofactor">
    <cofactor evidence="2">
        <name>Mg(2+)</name>
        <dbReference type="ChEBI" id="CHEBI:18420"/>
    </cofactor>
</comment>
<dbReference type="SUPFAM" id="SSF81606">
    <property type="entry name" value="PP2C-like"/>
    <property type="match status" value="1"/>
</dbReference>
<comment type="subcellular location">
    <subcellularLocation>
        <location evidence="3">Cytoplasm</location>
    </subcellularLocation>
</comment>
<sequence length="521" mass="59795">MALLCIRTTPIDSQIPSPAELLYNRKIRSTLPTQIHNNNPHKDEISARLQTRQSTQKDYYDKATRLQPPLIPGQRVYVQNQTGHKRWAPAKVERVRDEPRSYEVTTQQGKTLRRNRRQLKEASEKRVQFNIDPEITHYDTHDKPSALQGNKTETHHNTRYTYKQITQAQQTRSAQLLSMDLFSDLPAPSTDDDVDENKPGDKKEVEDVWNSKRKTDDLDEDKSSVKKPKFKWKSLQGFVAERQGERDEMQDAHVIINDFTSEFPNLPSSVERLAYFAVFDGHSGARASQYAAKHLHENIKKKFPNVKKENWEKEIKRCFIDSFKETDEEFLKQASAQKPAWKDGSTAVCVLAVNDTLYIANVGDSRAMIVRYSPEQKQHQIIPLSKEHNPTQYEERMRIQKAGGSVRDGRLMGILEVSRSLGDGRFKHCGVICQPDVKKCQLTDNDQYILLSCDGLWTDFEPSAARDFIQKILEEEDTKMNENKLAPSEKYELACSKVASEAVRRGSSDNVTVVLVRISDT</sequence>
<dbReference type="GO" id="GO:0016301">
    <property type="term" value="F:kinase activity"/>
    <property type="evidence" value="ECO:0007669"/>
    <property type="project" value="UniProtKB-KW"/>
</dbReference>
<evidence type="ECO:0000259" key="17">
    <source>
        <dbReference type="PROSITE" id="PS51746"/>
    </source>
</evidence>
<dbReference type="PROSITE" id="PS51746">
    <property type="entry name" value="PPM_2"/>
    <property type="match status" value="1"/>
</dbReference>
<accession>A0A9Q0YFR2</accession>
<comment type="caution">
    <text evidence="18">The sequence shown here is derived from an EMBL/GenBank/DDBJ whole genome shotgun (WGS) entry which is preliminary data.</text>
</comment>
<keyword evidence="19" id="KW-1185">Reference proteome</keyword>
<keyword evidence="9" id="KW-0904">Protein phosphatase</keyword>
<dbReference type="GO" id="GO:0004722">
    <property type="term" value="F:protein serine/threonine phosphatase activity"/>
    <property type="evidence" value="ECO:0007669"/>
    <property type="project" value="UniProtKB-EC"/>
</dbReference>
<evidence type="ECO:0000256" key="3">
    <source>
        <dbReference type="ARBA" id="ARBA00004496"/>
    </source>
</evidence>
<feature type="compositionally biased region" description="Basic and acidic residues" evidence="16">
    <location>
        <begin position="134"/>
        <end position="144"/>
    </location>
</feature>
<comment type="catalytic activity">
    <reaction evidence="12">
        <text>O-phospho-L-seryl-[protein] + H2O = L-seryl-[protein] + phosphate</text>
        <dbReference type="Rhea" id="RHEA:20629"/>
        <dbReference type="Rhea" id="RHEA-COMP:9863"/>
        <dbReference type="Rhea" id="RHEA-COMP:11604"/>
        <dbReference type="ChEBI" id="CHEBI:15377"/>
        <dbReference type="ChEBI" id="CHEBI:29999"/>
        <dbReference type="ChEBI" id="CHEBI:43474"/>
        <dbReference type="ChEBI" id="CHEBI:83421"/>
        <dbReference type="EC" id="3.1.3.16"/>
    </reaction>
</comment>
<evidence type="ECO:0000256" key="11">
    <source>
        <dbReference type="ARBA" id="ARBA00023211"/>
    </source>
</evidence>
<dbReference type="GO" id="GO:0005737">
    <property type="term" value="C:cytoplasm"/>
    <property type="evidence" value="ECO:0007669"/>
    <property type="project" value="UniProtKB-SubCell"/>
</dbReference>
<dbReference type="InterPro" id="IPR015655">
    <property type="entry name" value="PP2C"/>
</dbReference>
<dbReference type="InterPro" id="IPR001932">
    <property type="entry name" value="PPM-type_phosphatase-like_dom"/>
</dbReference>
<dbReference type="OrthoDB" id="10264738at2759"/>
<dbReference type="Pfam" id="PF00481">
    <property type="entry name" value="PP2C"/>
    <property type="match status" value="1"/>
</dbReference>
<dbReference type="CDD" id="cd00143">
    <property type="entry name" value="PP2Cc"/>
    <property type="match status" value="1"/>
</dbReference>
<evidence type="ECO:0000256" key="8">
    <source>
        <dbReference type="ARBA" id="ARBA00022842"/>
    </source>
</evidence>
<feature type="region of interest" description="Disordered" evidence="16">
    <location>
        <begin position="106"/>
        <end position="151"/>
    </location>
</feature>
<evidence type="ECO:0000256" key="7">
    <source>
        <dbReference type="ARBA" id="ARBA00022801"/>
    </source>
</evidence>
<keyword evidence="5" id="KW-0963">Cytoplasm</keyword>
<evidence type="ECO:0000256" key="9">
    <source>
        <dbReference type="ARBA" id="ARBA00022912"/>
    </source>
</evidence>
<comment type="function">
    <text evidence="14">Protein phosphatase that may play a role in regulation of cell cycle progression via dephosphorylation of its substrates whose appropriate phosphorylation states might be crucial for cell proliferation. Selectively associates with integrin linked kinase (ILK), to modulate cell adhesion and growth factor signaling. Inhibits the ILK-GSK3B signaling axis and may play an important role in inhibiting oncogenic transformation.</text>
</comment>